<dbReference type="RefSeq" id="WP_062694367.1">
    <property type="nucleotide sequence ID" value="NZ_FNRP01000008.1"/>
</dbReference>
<sequence>MKDLKYLIFSVLSILLISCKADPWNDVTDGGWNHERTILDIKFEGQAGLATIETVDAENGMITLKISPDLVTDMSRVKIESLSVSYQAIPSVKQGETIDFTSSNPTITVVSQMGESRVYSINMEKFEETLVGIYSIDDLWVYGGTGPTYGGTSTVRVMAKSWCWTSGETSPESECDNYLVFKMTEIMADGNTTGECINYGGEDANWWDCIFLAKYNKLGTGDLNLEHFYRSIPKGKSTWIRNYADNTITFISADGAKTVASLLGADTYVLYDDGKYTRKITVPNQALQFVLKGKEDWANTYTDYNTFAANPSKYFIMVTKKPSGYVIPEESMTLPD</sequence>
<dbReference type="EMBL" id="WDEH01000009">
    <property type="protein sequence ID" value="KAB6140105.1"/>
    <property type="molecule type" value="Genomic_DNA"/>
</dbReference>
<evidence type="ECO:0000313" key="3">
    <source>
        <dbReference type="Proteomes" id="UP000183040"/>
    </source>
</evidence>
<dbReference type="Proteomes" id="UP000487596">
    <property type="component" value="Unassembled WGS sequence"/>
</dbReference>
<dbReference type="Gene3D" id="2.60.40.2340">
    <property type="match status" value="1"/>
</dbReference>
<dbReference type="PROSITE" id="PS51257">
    <property type="entry name" value="PROKAR_LIPOPROTEIN"/>
    <property type="match status" value="1"/>
</dbReference>
<evidence type="ECO:0000313" key="4">
    <source>
        <dbReference type="Proteomes" id="UP000487596"/>
    </source>
</evidence>
<dbReference type="Proteomes" id="UP000183040">
    <property type="component" value="Unassembled WGS sequence"/>
</dbReference>
<evidence type="ECO:0000313" key="1">
    <source>
        <dbReference type="EMBL" id="KAB6140105.1"/>
    </source>
</evidence>
<protein>
    <submittedName>
        <fullName evidence="2">Uncharacterized protein</fullName>
    </submittedName>
</protein>
<dbReference type="AlphaFoldDB" id="A0A1H4C3S1"/>
<reference evidence="2 3" key="1">
    <citation type="submission" date="2016-10" db="EMBL/GenBank/DDBJ databases">
        <authorList>
            <person name="de Groot N.N."/>
        </authorList>
    </citation>
    <scope>NUCLEOTIDE SEQUENCE [LARGE SCALE GENOMIC DNA]</scope>
    <source>
        <strain evidence="2 3">NLAE-zl-G339</strain>
    </source>
</reference>
<evidence type="ECO:0000313" key="2">
    <source>
        <dbReference type="EMBL" id="SEA54933.1"/>
    </source>
</evidence>
<accession>A0A1H4C3S1</accession>
<dbReference type="EMBL" id="FNRP01000008">
    <property type="protein sequence ID" value="SEA54933.1"/>
    <property type="molecule type" value="Genomic_DNA"/>
</dbReference>
<reference evidence="1 4" key="2">
    <citation type="journal article" date="2019" name="Nat. Med.">
        <title>A library of human gut bacterial isolates paired with longitudinal multiomics data enables mechanistic microbiome research.</title>
        <authorList>
            <person name="Poyet M."/>
            <person name="Groussin M."/>
            <person name="Gibbons S.M."/>
            <person name="Avila-Pacheco J."/>
            <person name="Jiang X."/>
            <person name="Kearney S.M."/>
            <person name="Perrotta A.R."/>
            <person name="Berdy B."/>
            <person name="Zhao S."/>
            <person name="Lieberman T.D."/>
            <person name="Swanson P.K."/>
            <person name="Smith M."/>
            <person name="Roesemann S."/>
            <person name="Alexander J.E."/>
            <person name="Rich S.A."/>
            <person name="Livny J."/>
            <person name="Vlamakis H."/>
            <person name="Clish C."/>
            <person name="Bullock K."/>
            <person name="Deik A."/>
            <person name="Scott J."/>
            <person name="Pierce K.A."/>
            <person name="Xavier R.J."/>
            <person name="Alm E.J."/>
        </authorList>
    </citation>
    <scope>NUCLEOTIDE SEQUENCE [LARGE SCALE GENOMIC DNA]</scope>
    <source>
        <strain evidence="1 4">BIOML-A62</strain>
    </source>
</reference>
<proteinExistence type="predicted"/>
<name>A0A1H4C3S1_9BACE</name>
<gene>
    <name evidence="1" type="ORF">GA424_07505</name>
    <name evidence="2" type="ORF">SAMN04487924_10833</name>
</gene>
<organism evidence="2 3">
    <name type="scientific">Bacteroides xylanisolvens</name>
    <dbReference type="NCBI Taxonomy" id="371601"/>
    <lineage>
        <taxon>Bacteria</taxon>
        <taxon>Pseudomonadati</taxon>
        <taxon>Bacteroidota</taxon>
        <taxon>Bacteroidia</taxon>
        <taxon>Bacteroidales</taxon>
        <taxon>Bacteroidaceae</taxon>
        <taxon>Bacteroides</taxon>
    </lineage>
</organism>